<keyword evidence="7" id="KW-0067">ATP-binding</keyword>
<dbReference type="AlphaFoldDB" id="A7TAP4"/>
<gene>
    <name evidence="12" type="ORF">NEMVEDRAFT_v1g152610</name>
</gene>
<dbReference type="CDD" id="cd00553">
    <property type="entry name" value="NAD_synthase"/>
    <property type="match status" value="1"/>
</dbReference>
<dbReference type="GO" id="GO:0004359">
    <property type="term" value="F:glutaminase activity"/>
    <property type="evidence" value="ECO:0007669"/>
    <property type="project" value="InterPro"/>
</dbReference>
<dbReference type="PANTHER" id="PTHR23090">
    <property type="entry name" value="NH 3 /GLUTAMINE-DEPENDENT NAD + SYNTHETASE"/>
    <property type="match status" value="1"/>
</dbReference>
<dbReference type="EMBL" id="DS474294">
    <property type="protein sequence ID" value="EDO26927.1"/>
    <property type="molecule type" value="Genomic_DNA"/>
</dbReference>
<dbReference type="FunFam" id="3.40.50.620:FF:000036">
    <property type="entry name" value="Glutamine-dependent NAD(+) synthetase"/>
    <property type="match status" value="1"/>
</dbReference>
<dbReference type="GO" id="GO:0005524">
    <property type="term" value="F:ATP binding"/>
    <property type="evidence" value="ECO:0007669"/>
    <property type="project" value="UniProtKB-KW"/>
</dbReference>
<dbReference type="InterPro" id="IPR014729">
    <property type="entry name" value="Rossmann-like_a/b/a_fold"/>
</dbReference>
<feature type="domain" description="NAD/GMP synthase" evidence="11">
    <location>
        <begin position="27"/>
        <end position="204"/>
    </location>
</feature>
<dbReference type="STRING" id="45351.A7TAP4"/>
<dbReference type="EC" id="6.3.5.1" evidence="3"/>
<evidence type="ECO:0000256" key="1">
    <source>
        <dbReference type="ARBA" id="ARBA00005188"/>
    </source>
</evidence>
<proteinExistence type="inferred from homology"/>
<reference evidence="12 13" key="1">
    <citation type="journal article" date="2007" name="Science">
        <title>Sea anemone genome reveals ancestral eumetazoan gene repertoire and genomic organization.</title>
        <authorList>
            <person name="Putnam N.H."/>
            <person name="Srivastava M."/>
            <person name="Hellsten U."/>
            <person name="Dirks B."/>
            <person name="Chapman J."/>
            <person name="Salamov A."/>
            <person name="Terry A."/>
            <person name="Shapiro H."/>
            <person name="Lindquist E."/>
            <person name="Kapitonov V.V."/>
            <person name="Jurka J."/>
            <person name="Genikhovich G."/>
            <person name="Grigoriev I.V."/>
            <person name="Lucas S.M."/>
            <person name="Steele R.E."/>
            <person name="Finnerty J.R."/>
            <person name="Technau U."/>
            <person name="Martindale M.Q."/>
            <person name="Rokhsar D.S."/>
        </authorList>
    </citation>
    <scope>NUCLEOTIDE SEQUENCE [LARGE SCALE GENOMIC DNA]</scope>
    <source>
        <strain evidence="13">CH2 X CH6</strain>
    </source>
</reference>
<dbReference type="InterPro" id="IPR022310">
    <property type="entry name" value="NAD/GMP_synthase"/>
</dbReference>
<comment type="similarity">
    <text evidence="2">In the C-terminal section; belongs to the NAD synthetase family.</text>
</comment>
<evidence type="ECO:0000256" key="7">
    <source>
        <dbReference type="ARBA" id="ARBA00022840"/>
    </source>
</evidence>
<evidence type="ECO:0000259" key="11">
    <source>
        <dbReference type="Pfam" id="PF02540"/>
    </source>
</evidence>
<accession>A7TAP4</accession>
<dbReference type="UniPathway" id="UPA00253"/>
<dbReference type="SUPFAM" id="SSF52402">
    <property type="entry name" value="Adenine nucleotide alpha hydrolases-like"/>
    <property type="match status" value="1"/>
</dbReference>
<evidence type="ECO:0000256" key="5">
    <source>
        <dbReference type="ARBA" id="ARBA00022598"/>
    </source>
</evidence>
<dbReference type="GO" id="GO:0003952">
    <property type="term" value="F:NAD+ synthase (glutamine-hydrolyzing) activity"/>
    <property type="evidence" value="ECO:0007669"/>
    <property type="project" value="UniProtKB-EC"/>
</dbReference>
<protein>
    <recommendedName>
        <fullName evidence="4">Glutamine-dependent NAD(+) synthetase</fullName>
        <ecNumber evidence="3">6.3.5.1</ecNumber>
    </recommendedName>
    <alternativeName>
        <fullName evidence="9">NAD(+) synthase [glutamine-hydrolyzing]</fullName>
    </alternativeName>
</protein>
<dbReference type="Gene3D" id="3.40.50.620">
    <property type="entry name" value="HUPs"/>
    <property type="match status" value="1"/>
</dbReference>
<name>A7TAP4_NEMVE</name>
<dbReference type="InParanoid" id="A7TAP4"/>
<keyword evidence="8" id="KW-0520">NAD</keyword>
<dbReference type="Pfam" id="PF02540">
    <property type="entry name" value="NAD_synthase"/>
    <property type="match status" value="1"/>
</dbReference>
<dbReference type="HOGENOM" id="CLU_1291835_0_0_1"/>
<evidence type="ECO:0000256" key="4">
    <source>
        <dbReference type="ARBA" id="ARBA00017309"/>
    </source>
</evidence>
<dbReference type="InterPro" id="IPR003694">
    <property type="entry name" value="NAD_synthase"/>
</dbReference>
<keyword evidence="13" id="KW-1185">Reference proteome</keyword>
<dbReference type="PANTHER" id="PTHR23090:SF9">
    <property type="entry name" value="GLUTAMINE-DEPENDENT NAD(+) SYNTHETASE"/>
    <property type="match status" value="1"/>
</dbReference>
<evidence type="ECO:0000256" key="3">
    <source>
        <dbReference type="ARBA" id="ARBA00012743"/>
    </source>
</evidence>
<feature type="non-terminal residue" evidence="12">
    <location>
        <position position="214"/>
    </location>
</feature>
<dbReference type="KEGG" id="nve:5497154"/>
<evidence type="ECO:0000256" key="9">
    <source>
        <dbReference type="ARBA" id="ARBA00030681"/>
    </source>
</evidence>
<keyword evidence="6" id="KW-0547">Nucleotide-binding</keyword>
<evidence type="ECO:0000313" key="12">
    <source>
        <dbReference type="EMBL" id="EDO26927.1"/>
    </source>
</evidence>
<dbReference type="PhylomeDB" id="A7TAP4"/>
<feature type="compositionally biased region" description="Basic and acidic residues" evidence="10">
    <location>
        <begin position="199"/>
        <end position="214"/>
    </location>
</feature>
<dbReference type="eggNOG" id="KOG2303">
    <property type="taxonomic scope" value="Eukaryota"/>
</dbReference>
<comment type="pathway">
    <text evidence="1">Cofactor biosynthesis; NAD(+) biosynthesis; NAD(+) from deamido-NAD(+) (L-Gln route): step 1/1.</text>
</comment>
<evidence type="ECO:0000313" key="13">
    <source>
        <dbReference type="Proteomes" id="UP000001593"/>
    </source>
</evidence>
<dbReference type="Proteomes" id="UP000001593">
    <property type="component" value="Unassembled WGS sequence"/>
</dbReference>
<organism evidence="12 13">
    <name type="scientific">Nematostella vectensis</name>
    <name type="common">Starlet sea anemone</name>
    <dbReference type="NCBI Taxonomy" id="45351"/>
    <lineage>
        <taxon>Eukaryota</taxon>
        <taxon>Metazoa</taxon>
        <taxon>Cnidaria</taxon>
        <taxon>Anthozoa</taxon>
        <taxon>Hexacorallia</taxon>
        <taxon>Actiniaria</taxon>
        <taxon>Edwardsiidae</taxon>
        <taxon>Nematostella</taxon>
    </lineage>
</organism>
<dbReference type="GO" id="GO:0009435">
    <property type="term" value="P:NAD+ biosynthetic process"/>
    <property type="evidence" value="ECO:0007669"/>
    <property type="project" value="UniProtKB-UniPathway"/>
</dbReference>
<feature type="region of interest" description="Disordered" evidence="10">
    <location>
        <begin position="191"/>
        <end position="214"/>
    </location>
</feature>
<dbReference type="GO" id="GO:0005737">
    <property type="term" value="C:cytoplasm"/>
    <property type="evidence" value="ECO:0007669"/>
    <property type="project" value="InterPro"/>
</dbReference>
<dbReference type="OMA" id="CIRMILA"/>
<evidence type="ECO:0000256" key="10">
    <source>
        <dbReference type="SAM" id="MobiDB-lite"/>
    </source>
</evidence>
<evidence type="ECO:0000256" key="6">
    <source>
        <dbReference type="ARBA" id="ARBA00022741"/>
    </source>
</evidence>
<evidence type="ECO:0000256" key="8">
    <source>
        <dbReference type="ARBA" id="ARBA00023027"/>
    </source>
</evidence>
<evidence type="ECO:0000256" key="2">
    <source>
        <dbReference type="ARBA" id="ARBA00007145"/>
    </source>
</evidence>
<keyword evidence="5" id="KW-0436">Ligase</keyword>
<sequence length="214" mass="23628">VLINPTSLLFHSEYIPTDPRELANRIFVTCYMGTENSSEETRKRAANLADEIGSYHLGITIDAAVSAVLTIFTAMTSKVPKFKVHGGSHTENLALQNVQARLRMIFAYLFAQLILWARGMPGGLLVLGSSNVDEGLRGYLTKYDCSSADINPIGGISKTDLRAFIFHCVEKYNFSSLITILGAPPTAELEPLADGQIQQKDEVSHTDKYSRKMR</sequence>